<evidence type="ECO:0000313" key="4">
    <source>
        <dbReference type="Proteomes" id="UP001589710"/>
    </source>
</evidence>
<proteinExistence type="predicted"/>
<evidence type="ECO:0000256" key="1">
    <source>
        <dbReference type="SAM" id="Phobius"/>
    </source>
</evidence>
<name>A0ABV5R8D8_9ACTN</name>
<evidence type="ECO:0000313" key="3">
    <source>
        <dbReference type="EMBL" id="MFB9574108.1"/>
    </source>
</evidence>
<dbReference type="EMBL" id="JBHMCG010000078">
    <property type="protein sequence ID" value="MFB9574108.1"/>
    <property type="molecule type" value="Genomic_DNA"/>
</dbReference>
<protein>
    <recommendedName>
        <fullName evidence="5">Lipoprotein</fullName>
    </recommendedName>
</protein>
<dbReference type="RefSeq" id="WP_345519158.1">
    <property type="nucleotide sequence ID" value="NZ_BAAAXD010000053.1"/>
</dbReference>
<organism evidence="3 4">
    <name type="scientific">Streptomyces yanii</name>
    <dbReference type="NCBI Taxonomy" id="78510"/>
    <lineage>
        <taxon>Bacteria</taxon>
        <taxon>Bacillati</taxon>
        <taxon>Actinomycetota</taxon>
        <taxon>Actinomycetes</taxon>
        <taxon>Kitasatosporales</taxon>
        <taxon>Streptomycetaceae</taxon>
        <taxon>Streptomyces</taxon>
    </lineage>
</organism>
<keyword evidence="1" id="KW-0812">Transmembrane</keyword>
<dbReference type="Proteomes" id="UP001589710">
    <property type="component" value="Unassembled WGS sequence"/>
</dbReference>
<accession>A0ABV5R8D8</accession>
<keyword evidence="4" id="KW-1185">Reference proteome</keyword>
<sequence length="176" mass="16850">MRAIGVAPVALLGAAAIALTTPAASAYAVSSGGAPGATGYTVAPSVIAPGGQVTLAARGCPTTATASSGIFDSVTIPRGGSASATVDRDAKPGASYEVSFICNTSPTSTAEIGLTISAGTPSTGSTALAPNGVQGDLGGGVGRMNAAQLVGGTAVAVAATTGAVFVVRRRNERYSH</sequence>
<keyword evidence="1" id="KW-1133">Transmembrane helix</keyword>
<keyword evidence="2" id="KW-0732">Signal</keyword>
<reference evidence="3 4" key="1">
    <citation type="submission" date="2024-09" db="EMBL/GenBank/DDBJ databases">
        <authorList>
            <person name="Sun Q."/>
            <person name="Mori K."/>
        </authorList>
    </citation>
    <scope>NUCLEOTIDE SEQUENCE [LARGE SCALE GENOMIC DNA]</scope>
    <source>
        <strain evidence="3 4">JCM 3331</strain>
    </source>
</reference>
<feature type="transmembrane region" description="Helical" evidence="1">
    <location>
        <begin position="146"/>
        <end position="167"/>
    </location>
</feature>
<comment type="caution">
    <text evidence="3">The sequence shown here is derived from an EMBL/GenBank/DDBJ whole genome shotgun (WGS) entry which is preliminary data.</text>
</comment>
<gene>
    <name evidence="3" type="ORF">ACFFTL_17815</name>
</gene>
<keyword evidence="1" id="KW-0472">Membrane</keyword>
<evidence type="ECO:0008006" key="5">
    <source>
        <dbReference type="Google" id="ProtNLM"/>
    </source>
</evidence>
<evidence type="ECO:0000256" key="2">
    <source>
        <dbReference type="SAM" id="SignalP"/>
    </source>
</evidence>
<feature type="chain" id="PRO_5046162092" description="Lipoprotein" evidence="2">
    <location>
        <begin position="27"/>
        <end position="176"/>
    </location>
</feature>
<feature type="signal peptide" evidence="2">
    <location>
        <begin position="1"/>
        <end position="26"/>
    </location>
</feature>